<dbReference type="EMBL" id="JAFIRN010000004">
    <property type="protein sequence ID" value="KAG5850120.1"/>
    <property type="molecule type" value="Genomic_DNA"/>
</dbReference>
<keyword evidence="6 12" id="KW-0479">Metal-binding</keyword>
<evidence type="ECO:0000256" key="8">
    <source>
        <dbReference type="ARBA" id="ARBA00022833"/>
    </source>
</evidence>
<feature type="compositionally biased region" description="Basic and acidic residues" evidence="13">
    <location>
        <begin position="285"/>
        <end position="308"/>
    </location>
</feature>
<dbReference type="PANTHER" id="PTHR12998">
    <property type="entry name" value="TRNA:M(4)X MODIFICATION ENZYME TRM13 HOMOLOG"/>
    <property type="match status" value="1"/>
</dbReference>
<reference evidence="15" key="1">
    <citation type="submission" date="2021-01" db="EMBL/GenBank/DDBJ databases">
        <title>A chromosome-scale assembly of European eel, Anguilla anguilla.</title>
        <authorList>
            <person name="Henkel C."/>
            <person name="Jong-Raadsen S.A."/>
            <person name="Dufour S."/>
            <person name="Weltzien F.-A."/>
            <person name="Palstra A.P."/>
            <person name="Pelster B."/>
            <person name="Spaink H.P."/>
            <person name="Van Den Thillart G.E."/>
            <person name="Jansen H."/>
            <person name="Zahm M."/>
            <person name="Klopp C."/>
            <person name="Cedric C."/>
            <person name="Louis A."/>
            <person name="Berthelot C."/>
            <person name="Parey E."/>
            <person name="Roest Crollius H."/>
            <person name="Montfort J."/>
            <person name="Robinson-Rechavi M."/>
            <person name="Bucao C."/>
            <person name="Bouchez O."/>
            <person name="Gislard M."/>
            <person name="Lluch J."/>
            <person name="Milhes M."/>
            <person name="Lampietro C."/>
            <person name="Lopez Roques C."/>
            <person name="Donnadieu C."/>
            <person name="Braasch I."/>
            <person name="Desvignes T."/>
            <person name="Postlethwait J."/>
            <person name="Bobe J."/>
            <person name="Guiguen Y."/>
            <person name="Dirks R."/>
        </authorList>
    </citation>
    <scope>NUCLEOTIDE SEQUENCE</scope>
    <source>
        <strain evidence="15">Tag_6206</strain>
        <tissue evidence="15">Liver</tissue>
    </source>
</reference>
<evidence type="ECO:0000256" key="9">
    <source>
        <dbReference type="ARBA" id="ARBA00048165"/>
    </source>
</evidence>
<keyword evidence="16" id="KW-1185">Reference proteome</keyword>
<comment type="caution">
    <text evidence="15">The sequence shown here is derived from an EMBL/GenBank/DDBJ whole genome shotgun (WGS) entry which is preliminary data.</text>
</comment>
<dbReference type="InterPro" id="IPR007871">
    <property type="entry name" value="Methyltransferase_TRM13"/>
</dbReference>
<feature type="region of interest" description="Disordered" evidence="13">
    <location>
        <begin position="389"/>
        <end position="423"/>
    </location>
</feature>
<dbReference type="Pfam" id="PF05206">
    <property type="entry name" value="TRM13"/>
    <property type="match status" value="1"/>
</dbReference>
<evidence type="ECO:0000256" key="6">
    <source>
        <dbReference type="ARBA" id="ARBA00022723"/>
    </source>
</evidence>
<evidence type="ECO:0000256" key="13">
    <source>
        <dbReference type="SAM" id="MobiDB-lite"/>
    </source>
</evidence>
<dbReference type="Pfam" id="PF05253">
    <property type="entry name" value="zf-U11-48K"/>
    <property type="match status" value="1"/>
</dbReference>
<dbReference type="InterPro" id="IPR039044">
    <property type="entry name" value="Trm13"/>
</dbReference>
<comment type="function">
    <text evidence="12">tRNA methylase which 2'-O-methylates cytidine(4) in tRNA(Pro) and tRNA(Gly)(GCC), and adenosine(4) in tRNA(His).</text>
</comment>
<evidence type="ECO:0000256" key="12">
    <source>
        <dbReference type="RuleBase" id="RU367103"/>
    </source>
</evidence>
<evidence type="ECO:0000259" key="14">
    <source>
        <dbReference type="PROSITE" id="PS51800"/>
    </source>
</evidence>
<keyword evidence="3 12" id="KW-0808">Transferase</keyword>
<comment type="catalytic activity">
    <reaction evidence="10 12">
        <text>cytidine(4) in tRNA(Gly)(GCC) + S-adenosyl-L-methionine = 2'-O-methylcytidine(4) in tRNA(Gly)(GCC) + S-adenosyl-L-homocysteine + H(+)</text>
        <dbReference type="Rhea" id="RHEA:43192"/>
        <dbReference type="Rhea" id="RHEA-COMP:10399"/>
        <dbReference type="Rhea" id="RHEA-COMP:10400"/>
        <dbReference type="ChEBI" id="CHEBI:15378"/>
        <dbReference type="ChEBI" id="CHEBI:57856"/>
        <dbReference type="ChEBI" id="CHEBI:59789"/>
        <dbReference type="ChEBI" id="CHEBI:74495"/>
        <dbReference type="ChEBI" id="CHEBI:82748"/>
        <dbReference type="EC" id="2.1.1.225"/>
    </reaction>
</comment>
<comment type="similarity">
    <text evidence="1 12">Belongs to the methyltransferase TRM13 family.</text>
</comment>
<sequence length="481" mass="52823">MAEESGDGVSAPLPGRCGFYVERKRRYCKMVVASGKTFCGEHANAGQEDTRKRIPCPLDPKHTVFEDSLAKHLKKCNSREKPQPVYYVKNINAGPEDEDGPADEVPLADRAKEELDSLIKKLKKAVHGLSCKHEERILSHPALCEALSDPKNGDVAFKHLKQQASLLGNMKALGLLSADRCYVEFGAGKGKLSHWINVALRGSDNVHFLLVERSTTRFKVDGKNRSTDSANMFERLQVDIQHLSLRKVPLLCEKGLPVIGVGKHLCGAATDLALRCMLEDPGGDSGDHSEQPPRKRQKREQQGERLGEDAEPAPAPEPAASQSPEPPVLGADTGKELAVSGLAIALCCHHRCDWRHYVGKEFFRERGLGASEFTALQRMSSWATCGLRKATGRSDGAPPPGDGSEQWEEEDHEHADDSIPSGLDGLVSAEDREHVGRLCKLLIDYGRVDFLRRKGFRAGLQYYTSRDVSLENVLLTAVPTG</sequence>
<keyword evidence="4 12" id="KW-0949">S-adenosyl-L-methionine</keyword>
<dbReference type="InterPro" id="IPR021721">
    <property type="entry name" value="Znf_CCCH-type_TRM13"/>
</dbReference>
<dbReference type="PROSITE" id="PS51800">
    <property type="entry name" value="ZF_CHHC_U11_48K"/>
    <property type="match status" value="1"/>
</dbReference>
<name>A0A9D3MMP5_ANGAN</name>
<protein>
    <recommendedName>
        <fullName evidence="12">tRNA:m(4)X modification enzyme TRM13</fullName>
        <ecNumber evidence="12">2.1.1.225</ecNumber>
    </recommendedName>
</protein>
<keyword evidence="8 12" id="KW-0862">Zinc</keyword>
<evidence type="ECO:0000256" key="4">
    <source>
        <dbReference type="ARBA" id="ARBA00022691"/>
    </source>
</evidence>
<keyword evidence="7 12" id="KW-0863">Zinc-finger</keyword>
<evidence type="ECO:0000313" key="16">
    <source>
        <dbReference type="Proteomes" id="UP001044222"/>
    </source>
</evidence>
<evidence type="ECO:0000256" key="11">
    <source>
        <dbReference type="ARBA" id="ARBA00049393"/>
    </source>
</evidence>
<comment type="catalytic activity">
    <reaction evidence="11 12">
        <text>adenosine(4) in tRNA(His) + S-adenosyl-L-methionine = 2'-O-methyladenosine(4) in tRNA(His) + S-adenosyl-L-homocysteine + H(+)</text>
        <dbReference type="Rhea" id="RHEA:43196"/>
        <dbReference type="Rhea" id="RHEA-COMP:10401"/>
        <dbReference type="Rhea" id="RHEA-COMP:10402"/>
        <dbReference type="ChEBI" id="CHEBI:15378"/>
        <dbReference type="ChEBI" id="CHEBI:57856"/>
        <dbReference type="ChEBI" id="CHEBI:59789"/>
        <dbReference type="ChEBI" id="CHEBI:74411"/>
        <dbReference type="ChEBI" id="CHEBI:74477"/>
        <dbReference type="EC" id="2.1.1.225"/>
    </reaction>
</comment>
<dbReference type="Pfam" id="PF11722">
    <property type="entry name" value="zf-TRM13_CCCH"/>
    <property type="match status" value="1"/>
</dbReference>
<feature type="region of interest" description="Disordered" evidence="13">
    <location>
        <begin position="280"/>
        <end position="332"/>
    </location>
</feature>
<dbReference type="InterPro" id="IPR022776">
    <property type="entry name" value="TRM13/UPF0224_CHHC_Znf_dom"/>
</dbReference>
<gene>
    <name evidence="15" type="ORF">ANANG_G00078860</name>
</gene>
<dbReference type="PANTHER" id="PTHR12998:SF0">
    <property type="entry name" value="TRNA:M(4)X MODIFICATION ENZYME TRM13 HOMOLOG"/>
    <property type="match status" value="1"/>
</dbReference>
<accession>A0A9D3MMP5</accession>
<dbReference type="GO" id="GO:0030488">
    <property type="term" value="P:tRNA methylation"/>
    <property type="evidence" value="ECO:0007669"/>
    <property type="project" value="InterPro"/>
</dbReference>
<evidence type="ECO:0000313" key="15">
    <source>
        <dbReference type="EMBL" id="KAG5850120.1"/>
    </source>
</evidence>
<dbReference type="AlphaFoldDB" id="A0A9D3MMP5"/>
<dbReference type="EC" id="2.1.1.225" evidence="12"/>
<organism evidence="15 16">
    <name type="scientific">Anguilla anguilla</name>
    <name type="common">European freshwater eel</name>
    <name type="synonym">Muraena anguilla</name>
    <dbReference type="NCBI Taxonomy" id="7936"/>
    <lineage>
        <taxon>Eukaryota</taxon>
        <taxon>Metazoa</taxon>
        <taxon>Chordata</taxon>
        <taxon>Craniata</taxon>
        <taxon>Vertebrata</taxon>
        <taxon>Euteleostomi</taxon>
        <taxon>Actinopterygii</taxon>
        <taxon>Neopterygii</taxon>
        <taxon>Teleostei</taxon>
        <taxon>Anguilliformes</taxon>
        <taxon>Anguillidae</taxon>
        <taxon>Anguilla</taxon>
    </lineage>
</organism>
<keyword evidence="5 12" id="KW-0819">tRNA processing</keyword>
<keyword evidence="2 12" id="KW-0489">Methyltransferase</keyword>
<evidence type="ECO:0000256" key="5">
    <source>
        <dbReference type="ARBA" id="ARBA00022694"/>
    </source>
</evidence>
<feature type="domain" description="CHHC U11-48K-type" evidence="14">
    <location>
        <begin position="53"/>
        <end position="80"/>
    </location>
</feature>
<evidence type="ECO:0000256" key="1">
    <source>
        <dbReference type="ARBA" id="ARBA00005265"/>
    </source>
</evidence>
<evidence type="ECO:0000256" key="2">
    <source>
        <dbReference type="ARBA" id="ARBA00022603"/>
    </source>
</evidence>
<dbReference type="GO" id="GO:0008270">
    <property type="term" value="F:zinc ion binding"/>
    <property type="evidence" value="ECO:0007669"/>
    <property type="project" value="UniProtKB-KW"/>
</dbReference>
<evidence type="ECO:0000256" key="3">
    <source>
        <dbReference type="ARBA" id="ARBA00022679"/>
    </source>
</evidence>
<evidence type="ECO:0000256" key="10">
    <source>
        <dbReference type="ARBA" id="ARBA00048635"/>
    </source>
</evidence>
<comment type="catalytic activity">
    <reaction evidence="9 12">
        <text>cytidine(4) in tRNA(Pro) + S-adenosyl-L-methionine = 2'-O-methylcytidine(4) in tRNA(Pro) + S-adenosyl-L-homocysteine + H(+)</text>
        <dbReference type="Rhea" id="RHEA:32767"/>
        <dbReference type="Rhea" id="RHEA-COMP:10397"/>
        <dbReference type="Rhea" id="RHEA-COMP:10398"/>
        <dbReference type="ChEBI" id="CHEBI:15378"/>
        <dbReference type="ChEBI" id="CHEBI:57856"/>
        <dbReference type="ChEBI" id="CHEBI:59789"/>
        <dbReference type="ChEBI" id="CHEBI:74495"/>
        <dbReference type="ChEBI" id="CHEBI:82748"/>
        <dbReference type="EC" id="2.1.1.225"/>
    </reaction>
</comment>
<proteinExistence type="inferred from homology"/>
<evidence type="ECO:0000256" key="7">
    <source>
        <dbReference type="ARBA" id="ARBA00022771"/>
    </source>
</evidence>
<dbReference type="Proteomes" id="UP001044222">
    <property type="component" value="Unassembled WGS sequence"/>
</dbReference>
<dbReference type="GO" id="GO:0106050">
    <property type="term" value="F:tRNA 2'-O-methyltransferase activity"/>
    <property type="evidence" value="ECO:0007669"/>
    <property type="project" value="UniProtKB-UniRule"/>
</dbReference>